<dbReference type="OMA" id="PHHTTEN"/>
<dbReference type="FunCoup" id="E1ZIJ8">
    <property type="interactions" value="2110"/>
</dbReference>
<dbReference type="GO" id="GO:0072546">
    <property type="term" value="C:EMC complex"/>
    <property type="evidence" value="ECO:0007669"/>
    <property type="project" value="InterPro"/>
</dbReference>
<dbReference type="InterPro" id="IPR026895">
    <property type="entry name" value="EMC1"/>
</dbReference>
<keyword evidence="16" id="KW-1185">Reference proteome</keyword>
<organism evidence="16">
    <name type="scientific">Chlorella variabilis</name>
    <name type="common">Green alga</name>
    <dbReference type="NCBI Taxonomy" id="554065"/>
    <lineage>
        <taxon>Eukaryota</taxon>
        <taxon>Viridiplantae</taxon>
        <taxon>Chlorophyta</taxon>
        <taxon>core chlorophytes</taxon>
        <taxon>Trebouxiophyceae</taxon>
        <taxon>Chlorellales</taxon>
        <taxon>Chlorellaceae</taxon>
        <taxon>Chlorella clade</taxon>
        <taxon>Chlorella</taxon>
    </lineage>
</organism>
<evidence type="ECO:0000313" key="15">
    <source>
        <dbReference type="EMBL" id="EFN54170.1"/>
    </source>
</evidence>
<dbReference type="InterPro" id="IPR011047">
    <property type="entry name" value="Quinoprotein_ADH-like_sf"/>
</dbReference>
<evidence type="ECO:0000256" key="11">
    <source>
        <dbReference type="SAM" id="Phobius"/>
    </source>
</evidence>
<evidence type="ECO:0000256" key="6">
    <source>
        <dbReference type="ARBA" id="ARBA00022729"/>
    </source>
</evidence>
<feature type="domain" description="EMC1 first beta-propeller" evidence="14">
    <location>
        <begin position="22"/>
        <end position="398"/>
    </location>
</feature>
<feature type="chain" id="PRO_5003156242" description="ER membrane protein complex subunit 1" evidence="12">
    <location>
        <begin position="23"/>
        <end position="956"/>
    </location>
</feature>
<dbReference type="Pfam" id="PF25293">
    <property type="entry name" value="Beta-prop_EMC1_N"/>
    <property type="match status" value="1"/>
</dbReference>
<keyword evidence="9 11" id="KW-0472">Membrane</keyword>
<dbReference type="SMART" id="SM00564">
    <property type="entry name" value="PQQ"/>
    <property type="match status" value="4"/>
</dbReference>
<evidence type="ECO:0000256" key="4">
    <source>
        <dbReference type="ARBA" id="ARBA00020824"/>
    </source>
</evidence>
<dbReference type="PROSITE" id="PS51257">
    <property type="entry name" value="PROKAR_LIPOPROTEIN"/>
    <property type="match status" value="1"/>
</dbReference>
<dbReference type="InterPro" id="IPR011678">
    <property type="entry name" value="EMC1_C"/>
</dbReference>
<dbReference type="SUPFAM" id="SSF50998">
    <property type="entry name" value="Quinoprotein alcohol dehydrogenase-like"/>
    <property type="match status" value="1"/>
</dbReference>
<proteinExistence type="inferred from homology"/>
<protein>
    <recommendedName>
        <fullName evidence="4">ER membrane protein complex subunit 1</fullName>
    </recommendedName>
</protein>
<evidence type="ECO:0000256" key="1">
    <source>
        <dbReference type="ARBA" id="ARBA00004115"/>
    </source>
</evidence>
<comment type="subcellular location">
    <subcellularLocation>
        <location evidence="1">Endoplasmic reticulum membrane</location>
        <topology evidence="1">Single-pass type I membrane protein</topology>
    </subcellularLocation>
</comment>
<dbReference type="GeneID" id="17353577"/>
<dbReference type="InParanoid" id="E1ZIJ8"/>
<evidence type="ECO:0000256" key="9">
    <source>
        <dbReference type="ARBA" id="ARBA00023136"/>
    </source>
</evidence>
<evidence type="ECO:0000256" key="3">
    <source>
        <dbReference type="ARBA" id="ARBA00011276"/>
    </source>
</evidence>
<evidence type="ECO:0000256" key="12">
    <source>
        <dbReference type="SAM" id="SignalP"/>
    </source>
</evidence>
<dbReference type="InterPro" id="IPR015943">
    <property type="entry name" value="WD40/YVTN_repeat-like_dom_sf"/>
</dbReference>
<keyword evidence="8 11" id="KW-1133">Transmembrane helix</keyword>
<evidence type="ECO:0000313" key="16">
    <source>
        <dbReference type="Proteomes" id="UP000008141"/>
    </source>
</evidence>
<accession>E1ZIJ8</accession>
<feature type="domain" description="ER membrane protein complex subunit 1 C-terminal" evidence="13">
    <location>
        <begin position="736"/>
        <end position="955"/>
    </location>
</feature>
<sequence length="956" mass="98457">MKATVVLAALVLLCACPGAVLAILEDQAGQYDWLQQYVGRVKLAQLATTPRPRLYVASEAGALAALSPTDGSLLWRKVLAEGDTFTHLLVLGTRVVTLSDGGRQLLAWDAATGGAVWAATVATGAELAGGVDLAAVGSKAVAVAVGGTVKAFAVTDGRELWTASLDGGSAQLFAAADGGVWAASLPSGGSQLALASLSADGQVSQQPSLAADGGQLTGAQLAVGEAGVAALSADGSSLCAAAQSALACQGLAALVPAGVSVAGARLVPGSCSAHAVLQVAGGAAVLALGGSSGASMVKFVPDATASGCFLGQGADATPLVALATPSTAGLRVQVVSAADGSSVQEAALPSLAPQLVTSHAVGVAALFAAPSSGTQLVVFDDDSLALVEGGALAWLRHEELASVTDVLFTDLPAPTPENEAQWLASQPGLAETLRAQALTLKVQAGQLANLALASPEERREVERYKAVTNDKLRPTRDPDGFRKQLVVLTASGKVMALHTGDGRLLWSLDFGRGAAMSKLGLWRVPHEVQHDVEVVAFDVGVAATAAIINAHTGAILDTLAAPVAAADLLHLPQAAHDGTADQHVYALVPAGEGGEPQLLPDTALGRAAFAAARPTLSFWRADEQAGTIRGLGFTESGAVEERWSAVLAPAGSGRRILAVAAHLPGETVYSPARVLGNGELKFKYLNPNTLLVAVGPPAGGRGEQTLTVALLDAVTGRTLFSQAHEGASGPVHAVLTENMAAYHFWSSEAHRWQMATVELYDASPPTLKVSDLAFGETNLTSSSWDVPPLEAGSQTFLCRLPVVGLSVTRSLRGNTAKQVMLLTQAGQVYLLDRRFLDPRRPIVPPGQKPTPEQAAEQLPAYQAELPLSGPMFATLNHEVKRLRGVAVEAAELESTMLMLGHGLDLFYTRLTPSKSFDMVPDDFPYALLVLIVVSLTTATVVLSFLQSKGTMKAKWQ</sequence>
<evidence type="ECO:0000256" key="5">
    <source>
        <dbReference type="ARBA" id="ARBA00022692"/>
    </source>
</evidence>
<dbReference type="PANTHER" id="PTHR21573">
    <property type="entry name" value="ER MEMBRANE PROTEIN COMPLEX SUBUNIT 1"/>
    <property type="match status" value="1"/>
</dbReference>
<feature type="signal peptide" evidence="12">
    <location>
        <begin position="1"/>
        <end position="22"/>
    </location>
</feature>
<dbReference type="STRING" id="554065.E1ZIJ8"/>
<dbReference type="KEGG" id="cvr:CHLNCDRAFT_58253"/>
<keyword evidence="6 12" id="KW-0732">Signal</keyword>
<dbReference type="AlphaFoldDB" id="E1ZIJ8"/>
<evidence type="ECO:0000256" key="2">
    <source>
        <dbReference type="ARBA" id="ARBA00007904"/>
    </source>
</evidence>
<dbReference type="Gene3D" id="2.130.10.10">
    <property type="entry name" value="YVTN repeat-like/Quinoprotein amine dehydrogenase"/>
    <property type="match status" value="1"/>
</dbReference>
<dbReference type="eggNOG" id="KOG2103">
    <property type="taxonomic scope" value="Eukaryota"/>
</dbReference>
<gene>
    <name evidence="15" type="ORF">CHLNCDRAFT_58253</name>
</gene>
<dbReference type="EMBL" id="GL433848">
    <property type="protein sequence ID" value="EFN54170.1"/>
    <property type="molecule type" value="Genomic_DNA"/>
</dbReference>
<reference evidence="15 16" key="1">
    <citation type="journal article" date="2010" name="Plant Cell">
        <title>The Chlorella variabilis NC64A genome reveals adaptation to photosymbiosis, coevolution with viruses, and cryptic sex.</title>
        <authorList>
            <person name="Blanc G."/>
            <person name="Duncan G."/>
            <person name="Agarkova I."/>
            <person name="Borodovsky M."/>
            <person name="Gurnon J."/>
            <person name="Kuo A."/>
            <person name="Lindquist E."/>
            <person name="Lucas S."/>
            <person name="Pangilinan J."/>
            <person name="Polle J."/>
            <person name="Salamov A."/>
            <person name="Terry A."/>
            <person name="Yamada T."/>
            <person name="Dunigan D.D."/>
            <person name="Grigoriev I.V."/>
            <person name="Claverie J.M."/>
            <person name="Van Etten J.L."/>
        </authorList>
    </citation>
    <scope>NUCLEOTIDE SEQUENCE [LARGE SCALE GENOMIC DNA]</scope>
    <source>
        <strain evidence="15 16">NC64A</strain>
    </source>
</reference>
<evidence type="ECO:0000256" key="10">
    <source>
        <dbReference type="ARBA" id="ARBA00023180"/>
    </source>
</evidence>
<dbReference type="RefSeq" id="XP_005846272.1">
    <property type="nucleotide sequence ID" value="XM_005846210.1"/>
</dbReference>
<name>E1ZIJ8_CHLVA</name>
<evidence type="ECO:0000256" key="7">
    <source>
        <dbReference type="ARBA" id="ARBA00022824"/>
    </source>
</evidence>
<feature type="transmembrane region" description="Helical" evidence="11">
    <location>
        <begin position="923"/>
        <end position="945"/>
    </location>
</feature>
<evidence type="ECO:0000256" key="8">
    <source>
        <dbReference type="ARBA" id="ARBA00022989"/>
    </source>
</evidence>
<evidence type="ECO:0000259" key="13">
    <source>
        <dbReference type="Pfam" id="PF07774"/>
    </source>
</evidence>
<dbReference type="OrthoDB" id="28092at2759"/>
<evidence type="ECO:0000259" key="14">
    <source>
        <dbReference type="Pfam" id="PF25293"/>
    </source>
</evidence>
<comment type="similarity">
    <text evidence="2">Belongs to the EMC1 family.</text>
</comment>
<keyword evidence="5 11" id="KW-0812">Transmembrane</keyword>
<dbReference type="Pfam" id="PF07774">
    <property type="entry name" value="EMC1_C"/>
    <property type="match status" value="1"/>
</dbReference>
<dbReference type="Proteomes" id="UP000008141">
    <property type="component" value="Unassembled WGS sequence"/>
</dbReference>
<dbReference type="InterPro" id="IPR058545">
    <property type="entry name" value="Beta-prop_EMC1_1st"/>
</dbReference>
<dbReference type="InterPro" id="IPR018391">
    <property type="entry name" value="PQQ_b-propeller_rpt"/>
</dbReference>
<keyword evidence="7" id="KW-0256">Endoplasmic reticulum</keyword>
<comment type="subunit">
    <text evidence="3">Component of the ER membrane protein complex (EMC).</text>
</comment>
<keyword evidence="10" id="KW-0325">Glycoprotein</keyword>
<dbReference type="GO" id="GO:0034975">
    <property type="term" value="P:protein folding in endoplasmic reticulum"/>
    <property type="evidence" value="ECO:0007669"/>
    <property type="project" value="TreeGrafter"/>
</dbReference>
<dbReference type="PANTHER" id="PTHR21573:SF0">
    <property type="entry name" value="ER MEMBRANE PROTEIN COMPLEX SUBUNIT 1"/>
    <property type="match status" value="1"/>
</dbReference>